<keyword evidence="1" id="KW-0732">Signal</keyword>
<protein>
    <submittedName>
        <fullName evidence="2">Uncharacterized protein</fullName>
    </submittedName>
</protein>
<accession>A0A9P5JW51</accession>
<evidence type="ECO:0000313" key="2">
    <source>
        <dbReference type="EMBL" id="KAF8468049.1"/>
    </source>
</evidence>
<organism evidence="2 3">
    <name type="scientific">Russula ochroleuca</name>
    <dbReference type="NCBI Taxonomy" id="152965"/>
    <lineage>
        <taxon>Eukaryota</taxon>
        <taxon>Fungi</taxon>
        <taxon>Dikarya</taxon>
        <taxon>Basidiomycota</taxon>
        <taxon>Agaricomycotina</taxon>
        <taxon>Agaricomycetes</taxon>
        <taxon>Russulales</taxon>
        <taxon>Russulaceae</taxon>
        <taxon>Russula</taxon>
    </lineage>
</organism>
<evidence type="ECO:0000256" key="1">
    <source>
        <dbReference type="SAM" id="SignalP"/>
    </source>
</evidence>
<name>A0A9P5JW51_9AGAM</name>
<keyword evidence="3" id="KW-1185">Reference proteome</keyword>
<dbReference type="EMBL" id="WHVB01000033">
    <property type="protein sequence ID" value="KAF8468049.1"/>
    <property type="molecule type" value="Genomic_DNA"/>
</dbReference>
<dbReference type="Proteomes" id="UP000759537">
    <property type="component" value="Unassembled WGS sequence"/>
</dbReference>
<feature type="chain" id="PRO_5040316960" evidence="1">
    <location>
        <begin position="28"/>
        <end position="174"/>
    </location>
</feature>
<evidence type="ECO:0000313" key="3">
    <source>
        <dbReference type="Proteomes" id="UP000759537"/>
    </source>
</evidence>
<gene>
    <name evidence="2" type="ORF">DFH94DRAFT_848058</name>
</gene>
<feature type="signal peptide" evidence="1">
    <location>
        <begin position="1"/>
        <end position="27"/>
    </location>
</feature>
<proteinExistence type="predicted"/>
<sequence>MNTLHWHGKARFFLALLSNELISYWSGHSAVSLGLFVISTNGGPHRSVDRMDSNSSAGQEILTSSMLGSENIPPALPHGFGTPGDKTQGYYSLQMIVTHTPNVPPMRWVAHSSSKAELDLGNEIVAQDQRKFDCRSLLGVSSLPSQESGTLIANVRRPAVFGDSSLCGPSIPFT</sequence>
<reference evidence="2" key="2">
    <citation type="journal article" date="2020" name="Nat. Commun.">
        <title>Large-scale genome sequencing of mycorrhizal fungi provides insights into the early evolution of symbiotic traits.</title>
        <authorList>
            <person name="Miyauchi S."/>
            <person name="Kiss E."/>
            <person name="Kuo A."/>
            <person name="Drula E."/>
            <person name="Kohler A."/>
            <person name="Sanchez-Garcia M."/>
            <person name="Morin E."/>
            <person name="Andreopoulos B."/>
            <person name="Barry K.W."/>
            <person name="Bonito G."/>
            <person name="Buee M."/>
            <person name="Carver A."/>
            <person name="Chen C."/>
            <person name="Cichocki N."/>
            <person name="Clum A."/>
            <person name="Culley D."/>
            <person name="Crous P.W."/>
            <person name="Fauchery L."/>
            <person name="Girlanda M."/>
            <person name="Hayes R.D."/>
            <person name="Keri Z."/>
            <person name="LaButti K."/>
            <person name="Lipzen A."/>
            <person name="Lombard V."/>
            <person name="Magnuson J."/>
            <person name="Maillard F."/>
            <person name="Murat C."/>
            <person name="Nolan M."/>
            <person name="Ohm R.A."/>
            <person name="Pangilinan J."/>
            <person name="Pereira M.F."/>
            <person name="Perotto S."/>
            <person name="Peter M."/>
            <person name="Pfister S."/>
            <person name="Riley R."/>
            <person name="Sitrit Y."/>
            <person name="Stielow J.B."/>
            <person name="Szollosi G."/>
            <person name="Zifcakova L."/>
            <person name="Stursova M."/>
            <person name="Spatafora J.W."/>
            <person name="Tedersoo L."/>
            <person name="Vaario L.M."/>
            <person name="Yamada A."/>
            <person name="Yan M."/>
            <person name="Wang P."/>
            <person name="Xu J."/>
            <person name="Bruns T."/>
            <person name="Baldrian P."/>
            <person name="Vilgalys R."/>
            <person name="Dunand C."/>
            <person name="Henrissat B."/>
            <person name="Grigoriev I.V."/>
            <person name="Hibbett D."/>
            <person name="Nagy L.G."/>
            <person name="Martin F.M."/>
        </authorList>
    </citation>
    <scope>NUCLEOTIDE SEQUENCE</scope>
    <source>
        <strain evidence="2">Prilba</strain>
    </source>
</reference>
<dbReference type="AlphaFoldDB" id="A0A9P5JW51"/>
<comment type="caution">
    <text evidence="2">The sequence shown here is derived from an EMBL/GenBank/DDBJ whole genome shotgun (WGS) entry which is preliminary data.</text>
</comment>
<reference evidence="2" key="1">
    <citation type="submission" date="2019-10" db="EMBL/GenBank/DDBJ databases">
        <authorList>
            <consortium name="DOE Joint Genome Institute"/>
            <person name="Kuo A."/>
            <person name="Miyauchi S."/>
            <person name="Kiss E."/>
            <person name="Drula E."/>
            <person name="Kohler A."/>
            <person name="Sanchez-Garcia M."/>
            <person name="Andreopoulos B."/>
            <person name="Barry K.W."/>
            <person name="Bonito G."/>
            <person name="Buee M."/>
            <person name="Carver A."/>
            <person name="Chen C."/>
            <person name="Cichocki N."/>
            <person name="Clum A."/>
            <person name="Culley D."/>
            <person name="Crous P.W."/>
            <person name="Fauchery L."/>
            <person name="Girlanda M."/>
            <person name="Hayes R."/>
            <person name="Keri Z."/>
            <person name="LaButti K."/>
            <person name="Lipzen A."/>
            <person name="Lombard V."/>
            <person name="Magnuson J."/>
            <person name="Maillard F."/>
            <person name="Morin E."/>
            <person name="Murat C."/>
            <person name="Nolan M."/>
            <person name="Ohm R."/>
            <person name="Pangilinan J."/>
            <person name="Pereira M."/>
            <person name="Perotto S."/>
            <person name="Peter M."/>
            <person name="Riley R."/>
            <person name="Sitrit Y."/>
            <person name="Stielow B."/>
            <person name="Szollosi G."/>
            <person name="Zifcakova L."/>
            <person name="Stursova M."/>
            <person name="Spatafora J.W."/>
            <person name="Tedersoo L."/>
            <person name="Vaario L.-M."/>
            <person name="Yamada A."/>
            <person name="Yan M."/>
            <person name="Wang P."/>
            <person name="Xu J."/>
            <person name="Bruns T."/>
            <person name="Baldrian P."/>
            <person name="Vilgalys R."/>
            <person name="Henrissat B."/>
            <person name="Grigoriev I.V."/>
            <person name="Hibbett D."/>
            <person name="Nagy L.G."/>
            <person name="Martin F.M."/>
        </authorList>
    </citation>
    <scope>NUCLEOTIDE SEQUENCE</scope>
    <source>
        <strain evidence="2">Prilba</strain>
    </source>
</reference>